<comment type="caution">
    <text evidence="11">The sequence shown here is derived from an EMBL/GenBank/DDBJ whole genome shotgun (WGS) entry which is preliminary data.</text>
</comment>
<feature type="transmembrane region" description="Helical" evidence="10">
    <location>
        <begin position="179"/>
        <end position="208"/>
    </location>
</feature>
<keyword evidence="6 10" id="KW-1133">Transmembrane helix</keyword>
<gene>
    <name evidence="11" type="ORF">DMN91_010003</name>
</gene>
<dbReference type="PANTHER" id="PTHR21137">
    <property type="entry name" value="ODORANT RECEPTOR"/>
    <property type="match status" value="1"/>
</dbReference>
<evidence type="ECO:0000256" key="7">
    <source>
        <dbReference type="ARBA" id="ARBA00023136"/>
    </source>
</evidence>
<keyword evidence="5 10" id="KW-0552">Olfaction</keyword>
<keyword evidence="4 10" id="KW-0812">Transmembrane</keyword>
<evidence type="ECO:0000256" key="3">
    <source>
        <dbReference type="ARBA" id="ARBA00022606"/>
    </source>
</evidence>
<feature type="transmembrane region" description="Helical" evidence="10">
    <location>
        <begin position="305"/>
        <end position="325"/>
    </location>
</feature>
<dbReference type="EMBL" id="QOIP01000010">
    <property type="protein sequence ID" value="RLU17766.1"/>
    <property type="molecule type" value="Genomic_DNA"/>
</dbReference>
<name>A0A3L8DBQ4_OOCBI</name>
<dbReference type="GO" id="GO:0005886">
    <property type="term" value="C:plasma membrane"/>
    <property type="evidence" value="ECO:0007669"/>
    <property type="project" value="UniProtKB-SubCell"/>
</dbReference>
<dbReference type="PANTHER" id="PTHR21137:SF35">
    <property type="entry name" value="ODORANT RECEPTOR 19A-RELATED"/>
    <property type="match status" value="1"/>
</dbReference>
<keyword evidence="3 10" id="KW-0716">Sensory transduction</keyword>
<evidence type="ECO:0000256" key="6">
    <source>
        <dbReference type="ARBA" id="ARBA00022989"/>
    </source>
</evidence>
<feature type="transmembrane region" description="Helical" evidence="10">
    <location>
        <begin position="131"/>
        <end position="159"/>
    </location>
</feature>
<evidence type="ECO:0000313" key="12">
    <source>
        <dbReference type="Proteomes" id="UP000279307"/>
    </source>
</evidence>
<dbReference type="Proteomes" id="UP000279307">
    <property type="component" value="Chromosome 10"/>
</dbReference>
<evidence type="ECO:0000313" key="11">
    <source>
        <dbReference type="EMBL" id="RLU17766.1"/>
    </source>
</evidence>
<protein>
    <recommendedName>
        <fullName evidence="10">Odorant receptor</fullName>
    </recommendedName>
</protein>
<comment type="caution">
    <text evidence="10">Lacks conserved residue(s) required for the propagation of feature annotation.</text>
</comment>
<evidence type="ECO:0000256" key="1">
    <source>
        <dbReference type="ARBA" id="ARBA00004651"/>
    </source>
</evidence>
<reference evidence="11 12" key="1">
    <citation type="journal article" date="2018" name="Genome Res.">
        <title>The genomic architecture and molecular evolution of ant odorant receptors.</title>
        <authorList>
            <person name="McKenzie S.K."/>
            <person name="Kronauer D.J.C."/>
        </authorList>
    </citation>
    <scope>NUCLEOTIDE SEQUENCE [LARGE SCALE GENOMIC DNA]</scope>
    <source>
        <strain evidence="11">Clonal line C1</strain>
    </source>
</reference>
<dbReference type="InterPro" id="IPR004117">
    <property type="entry name" value="7tm6_olfct_rcpt"/>
</dbReference>
<keyword evidence="2" id="KW-1003">Cell membrane</keyword>
<dbReference type="GO" id="GO:0004984">
    <property type="term" value="F:olfactory receptor activity"/>
    <property type="evidence" value="ECO:0007669"/>
    <property type="project" value="InterPro"/>
</dbReference>
<feature type="transmembrane region" description="Helical" evidence="10">
    <location>
        <begin position="67"/>
        <end position="88"/>
    </location>
</feature>
<dbReference type="GO" id="GO:0005549">
    <property type="term" value="F:odorant binding"/>
    <property type="evidence" value="ECO:0007669"/>
    <property type="project" value="InterPro"/>
</dbReference>
<dbReference type="Pfam" id="PF02949">
    <property type="entry name" value="7tm_6"/>
    <property type="match status" value="1"/>
</dbReference>
<feature type="transmembrane region" description="Helical" evidence="10">
    <location>
        <begin position="37"/>
        <end position="55"/>
    </location>
</feature>
<dbReference type="OrthoDB" id="7548458at2759"/>
<evidence type="ECO:0000256" key="10">
    <source>
        <dbReference type="RuleBase" id="RU351113"/>
    </source>
</evidence>
<comment type="subcellular location">
    <subcellularLocation>
        <location evidence="1 10">Cell membrane</location>
        <topology evidence="1 10">Multi-pass membrane protein</topology>
    </subcellularLocation>
</comment>
<keyword evidence="9 10" id="KW-0807">Transducer</keyword>
<evidence type="ECO:0000256" key="4">
    <source>
        <dbReference type="ARBA" id="ARBA00022692"/>
    </source>
</evidence>
<comment type="similarity">
    <text evidence="10">Belongs to the insect chemoreceptor superfamily. Heteromeric odorant receptor channel (TC 1.A.69) family.</text>
</comment>
<feature type="transmembrane region" description="Helical" evidence="10">
    <location>
        <begin position="275"/>
        <end position="293"/>
    </location>
</feature>
<evidence type="ECO:0000256" key="9">
    <source>
        <dbReference type="ARBA" id="ARBA00023224"/>
    </source>
</evidence>
<organism evidence="11 12">
    <name type="scientific">Ooceraea biroi</name>
    <name type="common">Clonal raider ant</name>
    <name type="synonym">Cerapachys biroi</name>
    <dbReference type="NCBI Taxonomy" id="2015173"/>
    <lineage>
        <taxon>Eukaryota</taxon>
        <taxon>Metazoa</taxon>
        <taxon>Ecdysozoa</taxon>
        <taxon>Arthropoda</taxon>
        <taxon>Hexapoda</taxon>
        <taxon>Insecta</taxon>
        <taxon>Pterygota</taxon>
        <taxon>Neoptera</taxon>
        <taxon>Endopterygota</taxon>
        <taxon>Hymenoptera</taxon>
        <taxon>Apocrita</taxon>
        <taxon>Aculeata</taxon>
        <taxon>Formicoidea</taxon>
        <taxon>Formicidae</taxon>
        <taxon>Dorylinae</taxon>
        <taxon>Ooceraea</taxon>
    </lineage>
</organism>
<accession>A0A3L8DBQ4</accession>
<sequence>MSLNRRERDSIGNQYKIYRILLLSLSVWPFQQSKYTILIRSFHFGIMISFTFFQLTSFLTNELVLDVVIMILSYALPSCICMIQYHSFCSNSYIVKRIWEDIYSTWNLMRNETEHKIMRQYKAKAEYHTKLFLTIIISSCIIYGIFEAMPVILDIILPLNKTRPREIHALLEYFIDKDAYFFPILCHWLIGLIIGCYVIICVTTSLLVCLQHISGLFKVANYRIEHSADDYVFYNSTQENNRIENFIRNISAAVDIHQTAIERCEYLLDNFIKHFFFMLVIGVTSLSLNLFRLLKAIITLDEVEIVSSILFTSGHFVIMFVINYYGQQITDYHSEIFTAAYNVRWYVTPVKIQKLLLFIMQSTTKAYYLNIGNLIVASIEGFSKLVSMAISYFTLIYSLL</sequence>
<evidence type="ECO:0000256" key="8">
    <source>
        <dbReference type="ARBA" id="ARBA00023170"/>
    </source>
</evidence>
<evidence type="ECO:0000256" key="5">
    <source>
        <dbReference type="ARBA" id="ARBA00022725"/>
    </source>
</evidence>
<evidence type="ECO:0000256" key="2">
    <source>
        <dbReference type="ARBA" id="ARBA00022475"/>
    </source>
</evidence>
<proteinExistence type="inferred from homology"/>
<dbReference type="GO" id="GO:0007165">
    <property type="term" value="P:signal transduction"/>
    <property type="evidence" value="ECO:0007669"/>
    <property type="project" value="UniProtKB-KW"/>
</dbReference>
<dbReference type="AlphaFoldDB" id="A0A3L8DBQ4"/>
<keyword evidence="8 10" id="KW-0675">Receptor</keyword>
<keyword evidence="7 10" id="KW-0472">Membrane</keyword>